<dbReference type="Gene3D" id="3.30.200.20">
    <property type="entry name" value="Phosphorylase Kinase, domain 1"/>
    <property type="match status" value="1"/>
</dbReference>
<keyword evidence="3 11" id="KW-0723">Serine/threonine-protein kinase</keyword>
<keyword evidence="4" id="KW-0808">Transferase</keyword>
<dbReference type="PANTHER" id="PTHR44899">
    <property type="entry name" value="CAMK FAMILY PROTEIN KINASE"/>
    <property type="match status" value="1"/>
</dbReference>
<evidence type="ECO:0000256" key="10">
    <source>
        <dbReference type="PROSITE-ProRule" id="PRU10141"/>
    </source>
</evidence>
<organism evidence="13 14">
    <name type="scientific">Symbiochloris irregularis</name>
    <dbReference type="NCBI Taxonomy" id="706552"/>
    <lineage>
        <taxon>Eukaryota</taxon>
        <taxon>Viridiplantae</taxon>
        <taxon>Chlorophyta</taxon>
        <taxon>core chlorophytes</taxon>
        <taxon>Trebouxiophyceae</taxon>
        <taxon>Trebouxiales</taxon>
        <taxon>Trebouxiaceae</taxon>
        <taxon>Symbiochloris</taxon>
    </lineage>
</organism>
<dbReference type="EC" id="2.7.11.1" evidence="2"/>
<comment type="catalytic activity">
    <reaction evidence="8">
        <text>L-threonyl-[protein] + ATP = O-phospho-L-threonyl-[protein] + ADP + H(+)</text>
        <dbReference type="Rhea" id="RHEA:46608"/>
        <dbReference type="Rhea" id="RHEA-COMP:11060"/>
        <dbReference type="Rhea" id="RHEA-COMP:11605"/>
        <dbReference type="ChEBI" id="CHEBI:15378"/>
        <dbReference type="ChEBI" id="CHEBI:30013"/>
        <dbReference type="ChEBI" id="CHEBI:30616"/>
        <dbReference type="ChEBI" id="CHEBI:61977"/>
        <dbReference type="ChEBI" id="CHEBI:456216"/>
        <dbReference type="EC" id="2.7.11.1"/>
    </reaction>
</comment>
<dbReference type="GO" id="GO:0005524">
    <property type="term" value="F:ATP binding"/>
    <property type="evidence" value="ECO:0007669"/>
    <property type="project" value="UniProtKB-UniRule"/>
</dbReference>
<evidence type="ECO:0000256" key="1">
    <source>
        <dbReference type="ARBA" id="ARBA00010886"/>
    </source>
</evidence>
<evidence type="ECO:0000256" key="7">
    <source>
        <dbReference type="ARBA" id="ARBA00022840"/>
    </source>
</evidence>
<reference evidence="13 14" key="1">
    <citation type="journal article" date="2024" name="Nat. Commun.">
        <title>Phylogenomics reveals the evolutionary origins of lichenization in chlorophyte algae.</title>
        <authorList>
            <person name="Puginier C."/>
            <person name="Libourel C."/>
            <person name="Otte J."/>
            <person name="Skaloud P."/>
            <person name="Haon M."/>
            <person name="Grisel S."/>
            <person name="Petersen M."/>
            <person name="Berrin J.G."/>
            <person name="Delaux P.M."/>
            <person name="Dal Grande F."/>
            <person name="Keller J."/>
        </authorList>
    </citation>
    <scope>NUCLEOTIDE SEQUENCE [LARGE SCALE GENOMIC DNA]</scope>
    <source>
        <strain evidence="13 14">SAG 2036</strain>
    </source>
</reference>
<evidence type="ECO:0000313" key="13">
    <source>
        <dbReference type="EMBL" id="KAK9805347.1"/>
    </source>
</evidence>
<feature type="binding site" evidence="10">
    <location>
        <position position="53"/>
    </location>
    <ligand>
        <name>ATP</name>
        <dbReference type="ChEBI" id="CHEBI:30616"/>
    </ligand>
</feature>
<evidence type="ECO:0000256" key="2">
    <source>
        <dbReference type="ARBA" id="ARBA00012513"/>
    </source>
</evidence>
<evidence type="ECO:0000256" key="8">
    <source>
        <dbReference type="ARBA" id="ARBA00047899"/>
    </source>
</evidence>
<dbReference type="SUPFAM" id="SSF56112">
    <property type="entry name" value="Protein kinase-like (PK-like)"/>
    <property type="match status" value="1"/>
</dbReference>
<dbReference type="InterPro" id="IPR011009">
    <property type="entry name" value="Kinase-like_dom_sf"/>
</dbReference>
<gene>
    <name evidence="13" type="ORF">WJX73_004555</name>
</gene>
<keyword evidence="6" id="KW-0418">Kinase</keyword>
<keyword evidence="5 10" id="KW-0547">Nucleotide-binding</keyword>
<feature type="domain" description="Protein kinase" evidence="12">
    <location>
        <begin position="24"/>
        <end position="285"/>
    </location>
</feature>
<evidence type="ECO:0000256" key="9">
    <source>
        <dbReference type="ARBA" id="ARBA00048679"/>
    </source>
</evidence>
<dbReference type="PROSITE" id="PS00107">
    <property type="entry name" value="PROTEIN_KINASE_ATP"/>
    <property type="match status" value="1"/>
</dbReference>
<dbReference type="AlphaFoldDB" id="A0AAW1PBD6"/>
<proteinExistence type="inferred from homology"/>
<dbReference type="InterPro" id="IPR017441">
    <property type="entry name" value="Protein_kinase_ATP_BS"/>
</dbReference>
<dbReference type="Gene3D" id="1.10.510.10">
    <property type="entry name" value="Transferase(Phosphotransferase) domain 1"/>
    <property type="match status" value="1"/>
</dbReference>
<dbReference type="InterPro" id="IPR000719">
    <property type="entry name" value="Prot_kinase_dom"/>
</dbReference>
<dbReference type="PROSITE" id="PS50011">
    <property type="entry name" value="PROTEIN_KINASE_DOM"/>
    <property type="match status" value="1"/>
</dbReference>
<evidence type="ECO:0000256" key="3">
    <source>
        <dbReference type="ARBA" id="ARBA00022527"/>
    </source>
</evidence>
<comment type="caution">
    <text evidence="13">The sequence shown here is derived from an EMBL/GenBank/DDBJ whole genome shotgun (WGS) entry which is preliminary data.</text>
</comment>
<keyword evidence="7 10" id="KW-0067">ATP-binding</keyword>
<comment type="catalytic activity">
    <reaction evidence="9">
        <text>L-seryl-[protein] + ATP = O-phospho-L-seryl-[protein] + ADP + H(+)</text>
        <dbReference type="Rhea" id="RHEA:17989"/>
        <dbReference type="Rhea" id="RHEA-COMP:9863"/>
        <dbReference type="Rhea" id="RHEA-COMP:11604"/>
        <dbReference type="ChEBI" id="CHEBI:15378"/>
        <dbReference type="ChEBI" id="CHEBI:29999"/>
        <dbReference type="ChEBI" id="CHEBI:30616"/>
        <dbReference type="ChEBI" id="CHEBI:83421"/>
        <dbReference type="ChEBI" id="CHEBI:456216"/>
        <dbReference type="EC" id="2.7.11.1"/>
    </reaction>
</comment>
<dbReference type="Proteomes" id="UP001465755">
    <property type="component" value="Unassembled WGS sequence"/>
</dbReference>
<evidence type="ECO:0000256" key="5">
    <source>
        <dbReference type="ARBA" id="ARBA00022741"/>
    </source>
</evidence>
<keyword evidence="14" id="KW-1185">Reference proteome</keyword>
<accession>A0AAW1PBD6</accession>
<dbReference type="InterPro" id="IPR051131">
    <property type="entry name" value="NEK_Ser/Thr_kinase_NIMA"/>
</dbReference>
<dbReference type="GO" id="GO:0004674">
    <property type="term" value="F:protein serine/threonine kinase activity"/>
    <property type="evidence" value="ECO:0007669"/>
    <property type="project" value="UniProtKB-KW"/>
</dbReference>
<evidence type="ECO:0000256" key="11">
    <source>
        <dbReference type="RuleBase" id="RU000304"/>
    </source>
</evidence>
<comment type="similarity">
    <text evidence="1">Belongs to the protein kinase superfamily. NEK Ser/Thr protein kinase family. NIMA subfamily.</text>
</comment>
<protein>
    <recommendedName>
        <fullName evidence="2">non-specific serine/threonine protein kinase</fullName>
        <ecNumber evidence="2">2.7.11.1</ecNumber>
    </recommendedName>
</protein>
<evidence type="ECO:0000313" key="14">
    <source>
        <dbReference type="Proteomes" id="UP001465755"/>
    </source>
</evidence>
<dbReference type="PROSITE" id="PS00108">
    <property type="entry name" value="PROTEIN_KINASE_ST"/>
    <property type="match status" value="1"/>
</dbReference>
<evidence type="ECO:0000256" key="4">
    <source>
        <dbReference type="ARBA" id="ARBA00022679"/>
    </source>
</evidence>
<dbReference type="EMBL" id="JALJOQ010000044">
    <property type="protein sequence ID" value="KAK9805347.1"/>
    <property type="molecule type" value="Genomic_DNA"/>
</dbReference>
<dbReference type="Pfam" id="PF00069">
    <property type="entry name" value="Pkinase"/>
    <property type="match status" value="1"/>
</dbReference>
<evidence type="ECO:0000256" key="6">
    <source>
        <dbReference type="ARBA" id="ARBA00022777"/>
    </source>
</evidence>
<dbReference type="SMART" id="SM00220">
    <property type="entry name" value="S_TKc"/>
    <property type="match status" value="1"/>
</dbReference>
<dbReference type="InterPro" id="IPR008271">
    <property type="entry name" value="Ser/Thr_kinase_AS"/>
</dbReference>
<name>A0AAW1PBD6_9CHLO</name>
<sequence length="329" mass="36946">MAKPSAAPHPDLCDSPEELLRRGFEVQKLLGTGSYGKVFLVKRRSDGKLYAMKEGNISKMSQAERADALNEIRLLASVKHTNVIRYYEAFSAGDNLYIIMEYASEGDLSAVIKSGRQTNVPLPEDALWRYLIMTCKGLQNLHEHKILHRDIKPANLFLAEDDIVKVGDLGIAKLIREGVANTHIGTPHYMPPELWLNKPYSYSSDMWALGCCLYELMMYRVPFEARSVDELRVKVMACKYRPIPMEKYSADLCQVVACLLQLNAARRPSASLLLATKQLQRNMYLIEVPSSPGCVNLLQTIKVPRNMREGLEGMLPPAALLSYKVVLAS</sequence>
<dbReference type="PANTHER" id="PTHR44899:SF6">
    <property type="entry name" value="SERINE_THREONINE PROTEIN KINASE"/>
    <property type="match status" value="1"/>
</dbReference>
<evidence type="ECO:0000259" key="12">
    <source>
        <dbReference type="PROSITE" id="PS50011"/>
    </source>
</evidence>
<dbReference type="FunFam" id="3.30.200.20:FF:000097">
    <property type="entry name" value="Probable serine/threonine-protein kinase nek1"/>
    <property type="match status" value="1"/>
</dbReference>